<dbReference type="Proteomes" id="UP001524478">
    <property type="component" value="Unassembled WGS sequence"/>
</dbReference>
<dbReference type="PROSITE" id="PS51462">
    <property type="entry name" value="NUDIX"/>
    <property type="match status" value="1"/>
</dbReference>
<dbReference type="RefSeq" id="WP_216556576.1">
    <property type="nucleotide sequence ID" value="NZ_JAHLOH010000019.1"/>
</dbReference>
<dbReference type="CDD" id="cd02883">
    <property type="entry name" value="NUDIX_Hydrolase"/>
    <property type="match status" value="1"/>
</dbReference>
<dbReference type="PANTHER" id="PTHR43736">
    <property type="entry name" value="ADP-RIBOSE PYROPHOSPHATASE"/>
    <property type="match status" value="1"/>
</dbReference>
<gene>
    <name evidence="3" type="ORF">NE686_16340</name>
</gene>
<evidence type="ECO:0000313" key="4">
    <source>
        <dbReference type="Proteomes" id="UP001524478"/>
    </source>
</evidence>
<keyword evidence="3" id="KW-0378">Hydrolase</keyword>
<comment type="caution">
    <text evidence="3">The sequence shown here is derived from an EMBL/GenBank/DDBJ whole genome shotgun (WGS) entry which is preliminary data.</text>
</comment>
<dbReference type="InterPro" id="IPR000086">
    <property type="entry name" value="NUDIX_hydrolase_dom"/>
</dbReference>
<evidence type="ECO:0000256" key="1">
    <source>
        <dbReference type="ARBA" id="ARBA00005582"/>
    </source>
</evidence>
<comment type="similarity">
    <text evidence="1">Belongs to the Nudix hydrolase family.</text>
</comment>
<dbReference type="Pfam" id="PF00293">
    <property type="entry name" value="NUDIX"/>
    <property type="match status" value="1"/>
</dbReference>
<name>A0ABT1SE15_9FIRM</name>
<dbReference type="PANTHER" id="PTHR43736:SF1">
    <property type="entry name" value="DIHYDRONEOPTERIN TRIPHOSPHATE DIPHOSPHATASE"/>
    <property type="match status" value="1"/>
</dbReference>
<accession>A0ABT1SE15</accession>
<dbReference type="EMBL" id="JANGAC010000014">
    <property type="protein sequence ID" value="MCQ4924674.1"/>
    <property type="molecule type" value="Genomic_DNA"/>
</dbReference>
<keyword evidence="4" id="KW-1185">Reference proteome</keyword>
<sequence length="137" mass="15941">MKKVNVVYCLIYNEESKQILMVYNCDSNSWSMPGGAVEKDETLEQAVIREVREETGLLVKIKDVAAVNECFFEEEDEHIVFITFRGEIIGGNISIENPQEISEIVWVDIWKADELMPYYKFGIEELIHKSATYFYEN</sequence>
<dbReference type="InterPro" id="IPR020084">
    <property type="entry name" value="NUDIX_hydrolase_CS"/>
</dbReference>
<reference evidence="3 4" key="1">
    <citation type="submission" date="2022-06" db="EMBL/GenBank/DDBJ databases">
        <title>Isolation of gut microbiota from human fecal samples.</title>
        <authorList>
            <person name="Pamer E.G."/>
            <person name="Barat B."/>
            <person name="Waligurski E."/>
            <person name="Medina S."/>
            <person name="Paddock L."/>
            <person name="Mostad J."/>
        </authorList>
    </citation>
    <scope>NUCLEOTIDE SEQUENCE [LARGE SCALE GENOMIC DNA]</scope>
    <source>
        <strain evidence="3 4">DFI.7.95</strain>
    </source>
</reference>
<dbReference type="PROSITE" id="PS00893">
    <property type="entry name" value="NUDIX_BOX"/>
    <property type="match status" value="1"/>
</dbReference>
<evidence type="ECO:0000313" key="3">
    <source>
        <dbReference type="EMBL" id="MCQ4924674.1"/>
    </source>
</evidence>
<proteinExistence type="inferred from homology"/>
<protein>
    <submittedName>
        <fullName evidence="3">NUDIX hydrolase</fullName>
    </submittedName>
</protein>
<evidence type="ECO:0000259" key="2">
    <source>
        <dbReference type="PROSITE" id="PS51462"/>
    </source>
</evidence>
<dbReference type="GO" id="GO:0016787">
    <property type="term" value="F:hydrolase activity"/>
    <property type="evidence" value="ECO:0007669"/>
    <property type="project" value="UniProtKB-KW"/>
</dbReference>
<feature type="domain" description="Nudix hydrolase" evidence="2">
    <location>
        <begin position="2"/>
        <end position="129"/>
    </location>
</feature>
<organism evidence="3 4">
    <name type="scientific">Tissierella carlieri</name>
    <dbReference type="NCBI Taxonomy" id="689904"/>
    <lineage>
        <taxon>Bacteria</taxon>
        <taxon>Bacillati</taxon>
        <taxon>Bacillota</taxon>
        <taxon>Tissierellia</taxon>
        <taxon>Tissierellales</taxon>
        <taxon>Tissierellaceae</taxon>
        <taxon>Tissierella</taxon>
    </lineage>
</organism>